<dbReference type="GO" id="GO:0007018">
    <property type="term" value="P:microtubule-based movement"/>
    <property type="evidence" value="ECO:0007669"/>
    <property type="project" value="TreeGrafter"/>
</dbReference>
<evidence type="ECO:0000313" key="5">
    <source>
        <dbReference type="Proteomes" id="UP000290189"/>
    </source>
</evidence>
<feature type="compositionally biased region" description="Pro residues" evidence="1">
    <location>
        <begin position="178"/>
        <end position="189"/>
    </location>
</feature>
<proteinExistence type="predicted"/>
<feature type="compositionally biased region" description="Polar residues" evidence="1">
    <location>
        <begin position="773"/>
        <end position="782"/>
    </location>
</feature>
<reference evidence="2 4" key="1">
    <citation type="submission" date="2015-02" db="EMBL/GenBank/DDBJ databases">
        <authorList>
            <person name="Chooi Y.-H."/>
        </authorList>
    </citation>
    <scope>NUCLEOTIDE SEQUENCE [LARGE SCALE GENOMIC DNA]</scope>
    <source>
        <strain evidence="2">E3</strain>
    </source>
</reference>
<dbReference type="SMART" id="SM01297">
    <property type="entry name" value="KAP"/>
    <property type="match status" value="1"/>
</dbReference>
<feature type="compositionally biased region" description="Acidic residues" evidence="1">
    <location>
        <begin position="125"/>
        <end position="139"/>
    </location>
</feature>
<evidence type="ECO:0000313" key="3">
    <source>
        <dbReference type="EMBL" id="SPQ99042.1"/>
    </source>
</evidence>
<feature type="compositionally biased region" description="Basic residues" evidence="1">
    <location>
        <begin position="192"/>
        <end position="201"/>
    </location>
</feature>
<dbReference type="EMBL" id="CDSF01000096">
    <property type="protein sequence ID" value="CEP00004.1"/>
    <property type="molecule type" value="Genomic_DNA"/>
</dbReference>
<dbReference type="GO" id="GO:0005930">
    <property type="term" value="C:axoneme"/>
    <property type="evidence" value="ECO:0007669"/>
    <property type="project" value="TreeGrafter"/>
</dbReference>
<reference evidence="3 5" key="2">
    <citation type="submission" date="2018-03" db="EMBL/GenBank/DDBJ databases">
        <authorList>
            <person name="Fogelqvist J."/>
        </authorList>
    </citation>
    <scope>NUCLEOTIDE SEQUENCE [LARGE SCALE GENOMIC DNA]</scope>
</reference>
<feature type="compositionally biased region" description="Low complexity" evidence="1">
    <location>
        <begin position="155"/>
        <end position="177"/>
    </location>
</feature>
<dbReference type="GO" id="GO:0035869">
    <property type="term" value="C:ciliary transition zone"/>
    <property type="evidence" value="ECO:0007669"/>
    <property type="project" value="TreeGrafter"/>
</dbReference>
<accession>A0A0G4IXY2</accession>
<dbReference type="Pfam" id="PF05804">
    <property type="entry name" value="KAP"/>
    <property type="match status" value="2"/>
</dbReference>
<dbReference type="SUPFAM" id="SSF48371">
    <property type="entry name" value="ARM repeat"/>
    <property type="match status" value="1"/>
</dbReference>
<dbReference type="InterPro" id="IPR008658">
    <property type="entry name" value="KAP3"/>
</dbReference>
<gene>
    <name evidence="2" type="ORF">PBRA_007738</name>
    <name evidence="3" type="ORF">PLBR_LOCUS6257</name>
</gene>
<organism evidence="2 4">
    <name type="scientific">Plasmodiophora brassicae</name>
    <name type="common">Clubroot disease agent</name>
    <dbReference type="NCBI Taxonomy" id="37360"/>
    <lineage>
        <taxon>Eukaryota</taxon>
        <taxon>Sar</taxon>
        <taxon>Rhizaria</taxon>
        <taxon>Endomyxa</taxon>
        <taxon>Phytomyxea</taxon>
        <taxon>Plasmodiophorida</taxon>
        <taxon>Plasmodiophoridae</taxon>
        <taxon>Plasmodiophora</taxon>
    </lineage>
</organism>
<dbReference type="Proteomes" id="UP000039324">
    <property type="component" value="Unassembled WGS sequence"/>
</dbReference>
<dbReference type="GO" id="GO:0019894">
    <property type="term" value="F:kinesin binding"/>
    <property type="evidence" value="ECO:0007669"/>
    <property type="project" value="InterPro"/>
</dbReference>
<dbReference type="OrthoDB" id="10265679at2759"/>
<sequence length="799" mass="86126">MTSADVAGTPAAAAAASSFKKKVKPGSIVLDITDAALIVNIETQLIDASNNVVSRTPSQKRITLKSFSATSNAATVAAEIVAKCKYIHPSKVAFVEDLLRQLQTRLASAQTAADVDPPEGKLSDGDDVDEDSDDSDDGEAPVHKRKDVHEPKPAPAAAKRAPTTAREQTPKPLAATAPPEPAAPAPEPAAPVKRKGKKRNSGPKASTEDLDAYLELLYEEAPEEITRGAAMILQLVQQRDNVEAIAGNPTTIGALARVLNENRKKNTDLVTTVLDVFRCLSNYSALHYILLDSKIGDTTMRIVDLECKRYEMAADGVAAKRTFLARQERLLFVAFYILMNMAEDLQIEVKMVNRDIVRYLLGALGRVGSAEPRSVTQLQVLVLTFLKKLSVLKENVAAMADLDAVRTVGVVFNGAPSAPVTLAALRLLFNLTFHSDLRRAIAAHNAIIASAIQALRDPDVDTMMAAVKLLYNVSLDVDGREVLASATPLVATAILATTTRLITPELIALAVNLSANPVSAAAFCDRDTLSALVKRAVTTNDAMLVKMVHNLAVHPGKVKEHLARHVHDFMAMAKRAQVNDLLVEALGVIGCVDVPDVPFAKVLSHADFVEFLVKLLVPGFTDDDIILAVVIVLGTLAGDPKSAIILANSRLVRLLADVLTEKCDDEEIVLQTLFSVYRFLLHDETRIVTVSVPGLVDRLIALHEHDQTLQVRALASDCINVIACDVSAVVRDKVRDGAFDARNAPWLQAVAKGPPESTAKPRFQDDRGREALSTWSSPSTSPIGRWDDDDDHGDDSDVT</sequence>
<evidence type="ECO:0000313" key="4">
    <source>
        <dbReference type="Proteomes" id="UP000039324"/>
    </source>
</evidence>
<dbReference type="PANTHER" id="PTHR15605:SF2">
    <property type="entry name" value="KINESIN-ASSOCIATED PROTEIN 3"/>
    <property type="match status" value="1"/>
</dbReference>
<dbReference type="Proteomes" id="UP000290189">
    <property type="component" value="Unassembled WGS sequence"/>
</dbReference>
<feature type="region of interest" description="Disordered" evidence="1">
    <location>
        <begin position="751"/>
        <end position="799"/>
    </location>
</feature>
<name>A0A0G4IXY2_PLABS</name>
<dbReference type="GO" id="GO:0016939">
    <property type="term" value="C:kinesin II complex"/>
    <property type="evidence" value="ECO:0007669"/>
    <property type="project" value="TreeGrafter"/>
</dbReference>
<dbReference type="STRING" id="37360.A0A0G4IXY2"/>
<keyword evidence="3" id="KW-0496">Mitochondrion</keyword>
<feature type="region of interest" description="Disordered" evidence="1">
    <location>
        <begin position="108"/>
        <end position="206"/>
    </location>
</feature>
<dbReference type="Gene3D" id="1.25.10.10">
    <property type="entry name" value="Leucine-rich Repeat Variant"/>
    <property type="match status" value="1"/>
</dbReference>
<keyword evidence="4" id="KW-1185">Reference proteome</keyword>
<feature type="compositionally biased region" description="Acidic residues" evidence="1">
    <location>
        <begin position="787"/>
        <end position="799"/>
    </location>
</feature>
<dbReference type="InterPro" id="IPR011989">
    <property type="entry name" value="ARM-like"/>
</dbReference>
<dbReference type="AlphaFoldDB" id="A0A0G4IXY2"/>
<dbReference type="EMBL" id="OVEO01000011">
    <property type="protein sequence ID" value="SPQ99042.1"/>
    <property type="molecule type" value="Genomic_DNA"/>
</dbReference>
<dbReference type="OMA" id="FSNIATH"/>
<evidence type="ECO:0000313" key="2">
    <source>
        <dbReference type="EMBL" id="CEP00004.1"/>
    </source>
</evidence>
<dbReference type="GO" id="GO:0044782">
    <property type="term" value="P:cilium organization"/>
    <property type="evidence" value="ECO:0007669"/>
    <property type="project" value="TreeGrafter"/>
</dbReference>
<geneLocation type="mitochondrion" evidence="3"/>
<dbReference type="PANTHER" id="PTHR15605">
    <property type="entry name" value="KINESIN-ASSOCIATED PROTEINS"/>
    <property type="match status" value="1"/>
</dbReference>
<protein>
    <submittedName>
        <fullName evidence="2">Uncharacterized protein</fullName>
    </submittedName>
</protein>
<evidence type="ECO:0000256" key="1">
    <source>
        <dbReference type="SAM" id="MobiDB-lite"/>
    </source>
</evidence>
<dbReference type="InterPro" id="IPR016024">
    <property type="entry name" value="ARM-type_fold"/>
</dbReference>